<dbReference type="Pfam" id="PF17919">
    <property type="entry name" value="RT_RNaseH_2"/>
    <property type="match status" value="1"/>
</dbReference>
<name>A0AAE1PNV6_9EUCA</name>
<dbReference type="Proteomes" id="UP001292094">
    <property type="component" value="Unassembled WGS sequence"/>
</dbReference>
<dbReference type="Gene3D" id="3.30.70.270">
    <property type="match status" value="1"/>
</dbReference>
<organism evidence="4 5">
    <name type="scientific">Petrolisthes manimaculis</name>
    <dbReference type="NCBI Taxonomy" id="1843537"/>
    <lineage>
        <taxon>Eukaryota</taxon>
        <taxon>Metazoa</taxon>
        <taxon>Ecdysozoa</taxon>
        <taxon>Arthropoda</taxon>
        <taxon>Crustacea</taxon>
        <taxon>Multicrustacea</taxon>
        <taxon>Malacostraca</taxon>
        <taxon>Eumalacostraca</taxon>
        <taxon>Eucarida</taxon>
        <taxon>Decapoda</taxon>
        <taxon>Pleocyemata</taxon>
        <taxon>Anomura</taxon>
        <taxon>Galatheoidea</taxon>
        <taxon>Porcellanidae</taxon>
        <taxon>Petrolisthes</taxon>
    </lineage>
</organism>
<feature type="domain" description="Reverse transcriptase" evidence="2">
    <location>
        <begin position="26"/>
        <end position="77"/>
    </location>
</feature>
<evidence type="ECO:0008006" key="6">
    <source>
        <dbReference type="Google" id="ProtNLM"/>
    </source>
</evidence>
<sequence length="232" mass="25940">MKTNKEVVFCWMPVVFTYLYCCPSLMDSVTRGLDFVFVYLDDILVASRTRKEHCAHLKQLCQKLDQHGLAINLAKSLANKPKELIWDDEASTALSNAKEALAKATMLVHPRHTAPAALTVDASAIAVVSDPWSARQQRHLTYISEYTTNIQHLSGKNNLVADALSRATINVLALGVDYVALATAQKDDNEARLTGPDWTDELPWVIRTALRLQSQVNSSQREKETRKHPQPC</sequence>
<dbReference type="SUPFAM" id="SSF56672">
    <property type="entry name" value="DNA/RNA polymerases"/>
    <property type="match status" value="1"/>
</dbReference>
<keyword evidence="1" id="KW-0511">Multifunctional enzyme</keyword>
<keyword evidence="5" id="KW-1185">Reference proteome</keyword>
<dbReference type="PANTHER" id="PTHR37984">
    <property type="entry name" value="PROTEIN CBG26694"/>
    <property type="match status" value="1"/>
</dbReference>
<reference evidence="4" key="1">
    <citation type="submission" date="2023-11" db="EMBL/GenBank/DDBJ databases">
        <title>Genome assemblies of two species of porcelain crab, Petrolisthes cinctipes and Petrolisthes manimaculis (Anomura: Porcellanidae).</title>
        <authorList>
            <person name="Angst P."/>
        </authorList>
    </citation>
    <scope>NUCLEOTIDE SEQUENCE</scope>
    <source>
        <strain evidence="4">PB745_02</strain>
        <tissue evidence="4">Gill</tissue>
    </source>
</reference>
<dbReference type="Pfam" id="PF00078">
    <property type="entry name" value="RVT_1"/>
    <property type="match status" value="1"/>
</dbReference>
<evidence type="ECO:0000259" key="3">
    <source>
        <dbReference type="Pfam" id="PF17919"/>
    </source>
</evidence>
<dbReference type="InterPro" id="IPR043502">
    <property type="entry name" value="DNA/RNA_pol_sf"/>
</dbReference>
<evidence type="ECO:0000259" key="2">
    <source>
        <dbReference type="Pfam" id="PF00078"/>
    </source>
</evidence>
<dbReference type="GO" id="GO:0071897">
    <property type="term" value="P:DNA biosynthetic process"/>
    <property type="evidence" value="ECO:0007669"/>
    <property type="project" value="UniProtKB-ARBA"/>
</dbReference>
<dbReference type="EMBL" id="JAWZYT010001507">
    <property type="protein sequence ID" value="KAK4311468.1"/>
    <property type="molecule type" value="Genomic_DNA"/>
</dbReference>
<evidence type="ECO:0000313" key="5">
    <source>
        <dbReference type="Proteomes" id="UP001292094"/>
    </source>
</evidence>
<dbReference type="PANTHER" id="PTHR37984:SF5">
    <property type="entry name" value="PROTEIN NYNRIN-LIKE"/>
    <property type="match status" value="1"/>
</dbReference>
<dbReference type="GO" id="GO:0003824">
    <property type="term" value="F:catalytic activity"/>
    <property type="evidence" value="ECO:0007669"/>
    <property type="project" value="UniProtKB-KW"/>
</dbReference>
<evidence type="ECO:0000313" key="4">
    <source>
        <dbReference type="EMBL" id="KAK4311468.1"/>
    </source>
</evidence>
<gene>
    <name evidence="4" type="ORF">Pmani_017019</name>
</gene>
<comment type="caution">
    <text evidence="4">The sequence shown here is derived from an EMBL/GenBank/DDBJ whole genome shotgun (WGS) entry which is preliminary data.</text>
</comment>
<accession>A0AAE1PNV6</accession>
<protein>
    <recommendedName>
        <fullName evidence="6">Reverse transcriptase domain-containing protein</fullName>
    </recommendedName>
</protein>
<feature type="domain" description="Reverse transcriptase/retrotransposon-derived protein RNase H-like" evidence="3">
    <location>
        <begin position="86"/>
        <end position="151"/>
    </location>
</feature>
<proteinExistence type="predicted"/>
<evidence type="ECO:0000256" key="1">
    <source>
        <dbReference type="ARBA" id="ARBA00023268"/>
    </source>
</evidence>
<dbReference type="InterPro" id="IPR000477">
    <property type="entry name" value="RT_dom"/>
</dbReference>
<dbReference type="InterPro" id="IPR041577">
    <property type="entry name" value="RT_RNaseH_2"/>
</dbReference>
<dbReference type="AlphaFoldDB" id="A0AAE1PNV6"/>
<dbReference type="InterPro" id="IPR050951">
    <property type="entry name" value="Retrovirus_Pol_polyprotein"/>
</dbReference>
<dbReference type="InterPro" id="IPR043128">
    <property type="entry name" value="Rev_trsase/Diguanyl_cyclase"/>
</dbReference>